<keyword evidence="1" id="KW-0812">Transmembrane</keyword>
<reference evidence="3 4" key="2">
    <citation type="submission" date="2024-01" db="EMBL/GenBank/DDBJ databases">
        <authorList>
            <person name="Xie X."/>
        </authorList>
    </citation>
    <scope>NUCLEOTIDE SEQUENCE [LARGE SCALE GENOMIC DNA]</scope>
    <source>
        <strain evidence="3">SCUT-1</strain>
    </source>
</reference>
<keyword evidence="4" id="KW-1185">Reference proteome</keyword>
<feature type="transmembrane region" description="Helical" evidence="1">
    <location>
        <begin position="264"/>
        <end position="280"/>
    </location>
</feature>
<dbReference type="EMBL" id="JAYMYJ010000030">
    <property type="protein sequence ID" value="MEB4590121.1"/>
    <property type="molecule type" value="Genomic_DNA"/>
</dbReference>
<evidence type="ECO:0000313" key="4">
    <source>
        <dbReference type="Proteomes" id="UP001308005"/>
    </source>
</evidence>
<evidence type="ECO:0000256" key="2">
    <source>
        <dbReference type="SAM" id="SignalP"/>
    </source>
</evidence>
<feature type="transmembrane region" description="Helical" evidence="1">
    <location>
        <begin position="212"/>
        <end position="231"/>
    </location>
</feature>
<protein>
    <recommendedName>
        <fullName evidence="5">DUF4157 domain-containing protein</fullName>
    </recommendedName>
</protein>
<feature type="signal peptide" evidence="2">
    <location>
        <begin position="1"/>
        <end position="22"/>
    </location>
</feature>
<reference evidence="4" key="1">
    <citation type="submission" date="2023-07" db="EMBL/GenBank/DDBJ databases">
        <title>The carbon used by Thiothrix.</title>
        <authorList>
            <person name="Chen L."/>
        </authorList>
    </citation>
    <scope>NUCLEOTIDE SEQUENCE [LARGE SCALE GENOMIC DNA]</scope>
</reference>
<evidence type="ECO:0000256" key="1">
    <source>
        <dbReference type="SAM" id="Phobius"/>
    </source>
</evidence>
<dbReference type="Proteomes" id="UP001308005">
    <property type="component" value="Unassembled WGS sequence"/>
</dbReference>
<organism evidence="3 4">
    <name type="scientific">Candidatus Thiothrix phosphatis</name>
    <dbReference type="NCBI Taxonomy" id="3112415"/>
    <lineage>
        <taxon>Bacteria</taxon>
        <taxon>Pseudomonadati</taxon>
        <taxon>Pseudomonadota</taxon>
        <taxon>Gammaproteobacteria</taxon>
        <taxon>Thiotrichales</taxon>
        <taxon>Thiotrichaceae</taxon>
        <taxon>Thiothrix</taxon>
    </lineage>
</organism>
<proteinExistence type="predicted"/>
<gene>
    <name evidence="3" type="ORF">VSS37_03930</name>
</gene>
<keyword evidence="1" id="KW-0472">Membrane</keyword>
<accession>A0ABU6CU42</accession>
<evidence type="ECO:0000313" key="3">
    <source>
        <dbReference type="EMBL" id="MEB4590121.1"/>
    </source>
</evidence>
<dbReference type="RefSeq" id="WP_324693357.1">
    <property type="nucleotide sequence ID" value="NZ_JAYMYJ010000030.1"/>
</dbReference>
<name>A0ABU6CU42_9GAMM</name>
<feature type="chain" id="PRO_5045333037" description="DUF4157 domain-containing protein" evidence="2">
    <location>
        <begin position="23"/>
        <end position="281"/>
    </location>
</feature>
<keyword evidence="2" id="KW-0732">Signal</keyword>
<evidence type="ECO:0008006" key="5">
    <source>
        <dbReference type="Google" id="ProtNLM"/>
    </source>
</evidence>
<keyword evidence="1" id="KW-1133">Transmembrane helix</keyword>
<comment type="caution">
    <text evidence="3">The sequence shown here is derived from an EMBL/GenBank/DDBJ whole genome shotgun (WGS) entry which is preliminary data.</text>
</comment>
<sequence length="281" mass="30459">MNRLALMAVVTTVAALPTTVAAETADAMLQRLGADAAHHFGVGRYHLRYGNMPSPDWAGFAFGNNITIRQGNGDEYPIAVVVCHEMRHVWQYQTGFRFRPDLPYWDRPEEVDARAHQQQCAAAIVGKGPNISDVPKHNTAIDRLQQQPPAQPPAGPAPPAPPTADEDIDVLVGAAVVMALTAWWASRDSKKPGQGPGTAAPRFDFRKGFHRFALAANALMFGYLLFCAWVYLGSLGWAMLGSAGLLAMGGYYLSALASLTPDDSLLIILYSIGMYLLMATF</sequence>